<dbReference type="EMBL" id="ML769498">
    <property type="protein sequence ID" value="KAE9397374.1"/>
    <property type="molecule type" value="Genomic_DNA"/>
</dbReference>
<sequence length="265" mass="30463">MFIMASETENFHQHINVDKLAEILRRLRAEYGPTVRSVDEVEMSRTIADLEDCKVEIHRVKSELHRLEARRLHLEKYKASLCALRSPVRRLPNENFLSIFGFACGTNDLTSKRLETMPALTSSSVCSRWRSLAKSLPDIWSCIHINMNTSFNLPSFPILDLYLASSQQSPLTLTLSEKHGKQLKPHHLAICTTLVGCCTRWKKLRMQRKVWKAFKDPKHSMRFPMLEELAIPNILVYSPLRLDLFQDAPNLRRFSVGMTPFGGPS</sequence>
<protein>
    <submittedName>
        <fullName evidence="1">Uncharacterized protein</fullName>
    </submittedName>
</protein>
<reference evidence="1" key="1">
    <citation type="journal article" date="2019" name="Environ. Microbiol.">
        <title>Fungal ecological strategies reflected in gene transcription - a case study of two litter decomposers.</title>
        <authorList>
            <person name="Barbi F."/>
            <person name="Kohler A."/>
            <person name="Barry K."/>
            <person name="Baskaran P."/>
            <person name="Daum C."/>
            <person name="Fauchery L."/>
            <person name="Ihrmark K."/>
            <person name="Kuo A."/>
            <person name="LaButti K."/>
            <person name="Lipzen A."/>
            <person name="Morin E."/>
            <person name="Grigoriev I.V."/>
            <person name="Henrissat B."/>
            <person name="Lindahl B."/>
            <person name="Martin F."/>
        </authorList>
    </citation>
    <scope>NUCLEOTIDE SEQUENCE</scope>
    <source>
        <strain evidence="1">JB14</strain>
    </source>
</reference>
<evidence type="ECO:0000313" key="2">
    <source>
        <dbReference type="Proteomes" id="UP000799118"/>
    </source>
</evidence>
<dbReference type="InterPro" id="IPR036047">
    <property type="entry name" value="F-box-like_dom_sf"/>
</dbReference>
<evidence type="ECO:0000313" key="1">
    <source>
        <dbReference type="EMBL" id="KAE9397374.1"/>
    </source>
</evidence>
<dbReference type="SUPFAM" id="SSF81383">
    <property type="entry name" value="F-box domain"/>
    <property type="match status" value="1"/>
</dbReference>
<gene>
    <name evidence="1" type="ORF">BT96DRAFT_75283</name>
</gene>
<dbReference type="OrthoDB" id="3266451at2759"/>
<organism evidence="1 2">
    <name type="scientific">Gymnopus androsaceus JB14</name>
    <dbReference type="NCBI Taxonomy" id="1447944"/>
    <lineage>
        <taxon>Eukaryota</taxon>
        <taxon>Fungi</taxon>
        <taxon>Dikarya</taxon>
        <taxon>Basidiomycota</taxon>
        <taxon>Agaricomycotina</taxon>
        <taxon>Agaricomycetes</taxon>
        <taxon>Agaricomycetidae</taxon>
        <taxon>Agaricales</taxon>
        <taxon>Marasmiineae</taxon>
        <taxon>Omphalotaceae</taxon>
        <taxon>Gymnopus</taxon>
    </lineage>
</organism>
<dbReference type="AlphaFoldDB" id="A0A6A4HJW3"/>
<dbReference type="Proteomes" id="UP000799118">
    <property type="component" value="Unassembled WGS sequence"/>
</dbReference>
<proteinExistence type="predicted"/>
<keyword evidence="2" id="KW-1185">Reference proteome</keyword>
<accession>A0A6A4HJW3</accession>
<name>A0A6A4HJW3_9AGAR</name>